<accession>A0A1Y2IWN5</accession>
<proteinExistence type="predicted"/>
<feature type="region of interest" description="Disordered" evidence="1">
    <location>
        <begin position="1"/>
        <end position="29"/>
    </location>
</feature>
<feature type="compositionally biased region" description="Low complexity" evidence="1">
    <location>
        <begin position="1"/>
        <end position="13"/>
    </location>
</feature>
<reference evidence="2 3" key="1">
    <citation type="journal article" date="2015" name="Biotechnol. Biofuels">
        <title>Enhanced degradation of softwood versus hardwood by the white-rot fungus Pycnoporus coccineus.</title>
        <authorList>
            <person name="Couturier M."/>
            <person name="Navarro D."/>
            <person name="Chevret D."/>
            <person name="Henrissat B."/>
            <person name="Piumi F."/>
            <person name="Ruiz-Duenas F.J."/>
            <person name="Martinez A.T."/>
            <person name="Grigoriev I.V."/>
            <person name="Riley R."/>
            <person name="Lipzen A."/>
            <person name="Berrin J.G."/>
            <person name="Master E.R."/>
            <person name="Rosso M.N."/>
        </authorList>
    </citation>
    <scope>NUCLEOTIDE SEQUENCE [LARGE SCALE GENOMIC DNA]</scope>
    <source>
        <strain evidence="2 3">BRFM310</strain>
    </source>
</reference>
<dbReference type="AlphaFoldDB" id="A0A1Y2IWN5"/>
<dbReference type="EMBL" id="KZ084092">
    <property type="protein sequence ID" value="OSD05555.1"/>
    <property type="molecule type" value="Genomic_DNA"/>
</dbReference>
<evidence type="ECO:0000313" key="2">
    <source>
        <dbReference type="EMBL" id="OSD05555.1"/>
    </source>
</evidence>
<gene>
    <name evidence="2" type="ORF">PYCCODRAFT_1432088</name>
</gene>
<name>A0A1Y2IWN5_TRAC3</name>
<feature type="region of interest" description="Disordered" evidence="1">
    <location>
        <begin position="95"/>
        <end position="146"/>
    </location>
</feature>
<dbReference type="Proteomes" id="UP000193067">
    <property type="component" value="Unassembled WGS sequence"/>
</dbReference>
<sequence>MHTQRWQQQQQQQHWHRTSSHCGDISLGRSMPPLLSAEIRQTLVRPSTRPDVPPISAASPFLRPARPMVGRDAWPPTLHGASCALDSALLGQALDGRSMTTDTESSRRRPPVRASGRRYTPLQKPRFGPACDLEASSVRPSTVPRGRRMCDKALASSAASRTTRRPRAHTLERRRVMRPAGSLRATKRPHRVTGACVRLMSSLAPRTRRRSFVYSAAGNPSRPPHSHARGVSLPSSLRYRAAAWDRYGAVLTLVMSADGQGSRTHRAGGRSLREPLDEAVEARELQARVHLGRRLDRACRVLGGAHEGVESLPDDRAPFSSLLTCHGTWISPPVFTRGEGNAKVACARPQARLPDAPPS</sequence>
<evidence type="ECO:0000256" key="1">
    <source>
        <dbReference type="SAM" id="MobiDB-lite"/>
    </source>
</evidence>
<protein>
    <submittedName>
        <fullName evidence="2">Uncharacterized protein</fullName>
    </submittedName>
</protein>
<organism evidence="2 3">
    <name type="scientific">Trametes coccinea (strain BRFM310)</name>
    <name type="common">Pycnoporus coccineus</name>
    <dbReference type="NCBI Taxonomy" id="1353009"/>
    <lineage>
        <taxon>Eukaryota</taxon>
        <taxon>Fungi</taxon>
        <taxon>Dikarya</taxon>
        <taxon>Basidiomycota</taxon>
        <taxon>Agaricomycotina</taxon>
        <taxon>Agaricomycetes</taxon>
        <taxon>Polyporales</taxon>
        <taxon>Polyporaceae</taxon>
        <taxon>Trametes</taxon>
    </lineage>
</organism>
<keyword evidence="3" id="KW-1185">Reference proteome</keyword>
<evidence type="ECO:0000313" key="3">
    <source>
        <dbReference type="Proteomes" id="UP000193067"/>
    </source>
</evidence>